<dbReference type="AlphaFoldDB" id="A0A0F9B3N5"/>
<keyword evidence="1" id="KW-0433">Leucine-rich repeat</keyword>
<evidence type="ECO:0000256" key="2">
    <source>
        <dbReference type="ARBA" id="ARBA00022737"/>
    </source>
</evidence>
<evidence type="ECO:0000313" key="4">
    <source>
        <dbReference type="EMBL" id="KKK85259.1"/>
    </source>
</evidence>
<dbReference type="Gene3D" id="3.80.10.10">
    <property type="entry name" value="Ribonuclease Inhibitor"/>
    <property type="match status" value="1"/>
</dbReference>
<gene>
    <name evidence="4" type="ORF">LCGC14_2775080</name>
</gene>
<evidence type="ECO:0000256" key="1">
    <source>
        <dbReference type="ARBA" id="ARBA00022614"/>
    </source>
</evidence>
<name>A0A0F9B3N5_9ZZZZ</name>
<dbReference type="InterPro" id="IPR003591">
    <property type="entry name" value="Leu-rich_rpt_typical-subtyp"/>
</dbReference>
<dbReference type="SMART" id="SM00365">
    <property type="entry name" value="LRR_SD22"/>
    <property type="match status" value="6"/>
</dbReference>
<keyword evidence="2" id="KW-0677">Repeat</keyword>
<comment type="caution">
    <text evidence="4">The sequence shown here is derived from an EMBL/GenBank/DDBJ whole genome shotgun (WGS) entry which is preliminary data.</text>
</comment>
<evidence type="ECO:0000259" key="3">
    <source>
        <dbReference type="Pfam" id="PF23598"/>
    </source>
</evidence>
<dbReference type="PANTHER" id="PTHR46652:SF3">
    <property type="entry name" value="LEUCINE-RICH REPEAT-CONTAINING PROTEIN 9"/>
    <property type="match status" value="1"/>
</dbReference>
<feature type="non-terminal residue" evidence="4">
    <location>
        <position position="1"/>
    </location>
</feature>
<feature type="domain" description="Disease resistance R13L4/SHOC-2-like LRR" evidence="3">
    <location>
        <begin position="169"/>
        <end position="312"/>
    </location>
</feature>
<dbReference type="EMBL" id="LAZR01051392">
    <property type="protein sequence ID" value="KKK85259.1"/>
    <property type="molecule type" value="Genomic_DNA"/>
</dbReference>
<sequence>GHCSNLQVWAENDYNTNLLRSNISFPLLKKLTEVGDIKARNVFKEEIVRRTLGGYKQVLIYLIQAHFLELLNEDELTFLSNTLDSNVKNSLTHIIVEELMINLPKKHKASLYKILSFLDEELANDLVYVECGDEKFFVNNYSLNLTFDIRNKYRIKSMTEIKGLKKLTQLRSLKIKDHSLSQISGLEDLNSLEVLDLSRNNIKEIRGLNKCSKLRDLLLGDNEIKEIKNLGFLNCLEFLDLRFNNINKIGGLEKLRNLKILSLDRNDITKIEGLDKLVNLESLSLLENKITKIEGIGKLVNLKSLNVWGNNDINHLFKKFGHSGRLYVEYSKKKNSH</sequence>
<dbReference type="Pfam" id="PF23598">
    <property type="entry name" value="LRR_14"/>
    <property type="match status" value="1"/>
</dbReference>
<protein>
    <recommendedName>
        <fullName evidence="3">Disease resistance R13L4/SHOC-2-like LRR domain-containing protein</fullName>
    </recommendedName>
</protein>
<reference evidence="4" key="1">
    <citation type="journal article" date="2015" name="Nature">
        <title>Complex archaea that bridge the gap between prokaryotes and eukaryotes.</title>
        <authorList>
            <person name="Spang A."/>
            <person name="Saw J.H."/>
            <person name="Jorgensen S.L."/>
            <person name="Zaremba-Niedzwiedzka K."/>
            <person name="Martijn J."/>
            <person name="Lind A.E."/>
            <person name="van Eijk R."/>
            <person name="Schleper C."/>
            <person name="Guy L."/>
            <person name="Ettema T.J."/>
        </authorList>
    </citation>
    <scope>NUCLEOTIDE SEQUENCE</scope>
</reference>
<dbReference type="PROSITE" id="PS51450">
    <property type="entry name" value="LRR"/>
    <property type="match status" value="5"/>
</dbReference>
<dbReference type="SMART" id="SM00369">
    <property type="entry name" value="LRR_TYP"/>
    <property type="match status" value="4"/>
</dbReference>
<dbReference type="InterPro" id="IPR001611">
    <property type="entry name" value="Leu-rich_rpt"/>
</dbReference>
<proteinExistence type="predicted"/>
<dbReference type="InterPro" id="IPR055414">
    <property type="entry name" value="LRR_R13L4/SHOC2-like"/>
</dbReference>
<dbReference type="InterPro" id="IPR032675">
    <property type="entry name" value="LRR_dom_sf"/>
</dbReference>
<accession>A0A0F9B3N5</accession>
<dbReference type="PANTHER" id="PTHR46652">
    <property type="entry name" value="LEUCINE-RICH REPEAT AND IQ DOMAIN-CONTAINING PROTEIN 1-RELATED"/>
    <property type="match status" value="1"/>
</dbReference>
<dbReference type="SUPFAM" id="SSF52058">
    <property type="entry name" value="L domain-like"/>
    <property type="match status" value="1"/>
</dbReference>
<organism evidence="4">
    <name type="scientific">marine sediment metagenome</name>
    <dbReference type="NCBI Taxonomy" id="412755"/>
    <lineage>
        <taxon>unclassified sequences</taxon>
        <taxon>metagenomes</taxon>
        <taxon>ecological metagenomes</taxon>
    </lineage>
</organism>
<dbReference type="InterPro" id="IPR050836">
    <property type="entry name" value="SDS22/Internalin_LRR"/>
</dbReference>